<evidence type="ECO:0000256" key="2">
    <source>
        <dbReference type="ARBA" id="ARBA00022692"/>
    </source>
</evidence>
<evidence type="ECO:0000313" key="6">
    <source>
        <dbReference type="EMBL" id="SFW17756.1"/>
    </source>
</evidence>
<dbReference type="Pfam" id="PF05105">
    <property type="entry name" value="Phage_holin_4_1"/>
    <property type="match status" value="1"/>
</dbReference>
<dbReference type="RefSeq" id="WP_072305421.1">
    <property type="nucleotide sequence ID" value="NZ_FPJA01000004.1"/>
</dbReference>
<keyword evidence="7" id="KW-1185">Reference proteome</keyword>
<dbReference type="Proteomes" id="UP000182958">
    <property type="component" value="Unassembled WGS sequence"/>
</dbReference>
<feature type="transmembrane region" description="Helical" evidence="5">
    <location>
        <begin position="28"/>
        <end position="49"/>
    </location>
</feature>
<keyword evidence="4 5" id="KW-0472">Membrane</keyword>
<dbReference type="InterPro" id="IPR006480">
    <property type="entry name" value="Phage_holin_4_1"/>
</dbReference>
<gene>
    <name evidence="6" type="ORF">SAMN02910323_0555</name>
</gene>
<accession>A0A1K1M3Q7</accession>
<dbReference type="EMBL" id="FPJA01000004">
    <property type="protein sequence ID" value="SFW17756.1"/>
    <property type="molecule type" value="Genomic_DNA"/>
</dbReference>
<dbReference type="GO" id="GO:0016020">
    <property type="term" value="C:membrane"/>
    <property type="evidence" value="ECO:0007669"/>
    <property type="project" value="UniProtKB-SubCell"/>
</dbReference>
<evidence type="ECO:0000256" key="3">
    <source>
        <dbReference type="ARBA" id="ARBA00022989"/>
    </source>
</evidence>
<evidence type="ECO:0000256" key="1">
    <source>
        <dbReference type="ARBA" id="ARBA00004141"/>
    </source>
</evidence>
<comment type="subcellular location">
    <subcellularLocation>
        <location evidence="1">Membrane</location>
        <topology evidence="1">Multi-pass membrane protein</topology>
    </subcellularLocation>
</comment>
<protein>
    <submittedName>
        <fullName evidence="6">Toxin secretion/phage lysis holin</fullName>
    </submittedName>
</protein>
<reference evidence="7" key="1">
    <citation type="submission" date="2016-11" db="EMBL/GenBank/DDBJ databases">
        <authorList>
            <person name="Varghese N."/>
            <person name="Submissions S."/>
        </authorList>
    </citation>
    <scope>NUCLEOTIDE SEQUENCE [LARGE SCALE GENOMIC DNA]</scope>
    <source>
        <strain evidence="7">C3</strain>
    </source>
</reference>
<proteinExistence type="predicted"/>
<dbReference type="AlphaFoldDB" id="A0A1K1M3Q7"/>
<keyword evidence="3 5" id="KW-1133">Transmembrane helix</keyword>
<sequence>MDAFLDIRCWAAGAGAALGEYLGSFDSLLYALVAFIVTDYITGVLCAIVEKRLSSSVGFRGICQKVFIMALVGVANVLDVHMLGGGCVLRTAVIFFYCANEGISIVENAARIGLPVPDKLTEVMKQLKNK</sequence>
<evidence type="ECO:0000313" key="7">
    <source>
        <dbReference type="Proteomes" id="UP000182958"/>
    </source>
</evidence>
<dbReference type="NCBIfam" id="TIGR01593">
    <property type="entry name" value="holin_tox_secr"/>
    <property type="match status" value="1"/>
</dbReference>
<evidence type="ECO:0000256" key="4">
    <source>
        <dbReference type="ARBA" id="ARBA00023136"/>
    </source>
</evidence>
<name>A0A1K1M3Q7_SELRU</name>
<organism evidence="6 7">
    <name type="scientific">Selenomonas ruminantium</name>
    <dbReference type="NCBI Taxonomy" id="971"/>
    <lineage>
        <taxon>Bacteria</taxon>
        <taxon>Bacillati</taxon>
        <taxon>Bacillota</taxon>
        <taxon>Negativicutes</taxon>
        <taxon>Selenomonadales</taxon>
        <taxon>Selenomonadaceae</taxon>
        <taxon>Selenomonas</taxon>
    </lineage>
</organism>
<keyword evidence="2 5" id="KW-0812">Transmembrane</keyword>
<evidence type="ECO:0000256" key="5">
    <source>
        <dbReference type="SAM" id="Phobius"/>
    </source>
</evidence>